<proteinExistence type="predicted"/>
<organism evidence="4 5">
    <name type="scientific">Pseudoduganella guangdongensis</name>
    <dbReference type="NCBI Taxonomy" id="2692179"/>
    <lineage>
        <taxon>Bacteria</taxon>
        <taxon>Pseudomonadati</taxon>
        <taxon>Pseudomonadota</taxon>
        <taxon>Betaproteobacteria</taxon>
        <taxon>Burkholderiales</taxon>
        <taxon>Oxalobacteraceae</taxon>
        <taxon>Telluria group</taxon>
        <taxon>Pseudoduganella</taxon>
    </lineage>
</organism>
<dbReference type="AlphaFoldDB" id="A0A6N9HC57"/>
<keyword evidence="1 4" id="KW-0378">Hydrolase</keyword>
<keyword evidence="2" id="KW-0732">Signal</keyword>
<feature type="signal peptide" evidence="2">
    <location>
        <begin position="1"/>
        <end position="21"/>
    </location>
</feature>
<feature type="chain" id="PRO_5026900452" evidence="2">
    <location>
        <begin position="22"/>
        <end position="663"/>
    </location>
</feature>
<dbReference type="PANTHER" id="PTHR42776">
    <property type="entry name" value="SERINE PEPTIDASE S9 FAMILY MEMBER"/>
    <property type="match status" value="1"/>
</dbReference>
<dbReference type="Proteomes" id="UP000448575">
    <property type="component" value="Unassembled WGS sequence"/>
</dbReference>
<dbReference type="EMBL" id="WWCJ01000001">
    <property type="protein sequence ID" value="MYN00722.1"/>
    <property type="molecule type" value="Genomic_DNA"/>
</dbReference>
<keyword evidence="5" id="KW-1185">Reference proteome</keyword>
<evidence type="ECO:0000313" key="5">
    <source>
        <dbReference type="Proteomes" id="UP000448575"/>
    </source>
</evidence>
<reference evidence="4 5" key="1">
    <citation type="submission" date="2019-12" db="EMBL/GenBank/DDBJ databases">
        <title>Novel species isolated from a subtropical stream in China.</title>
        <authorList>
            <person name="Lu H."/>
        </authorList>
    </citation>
    <scope>NUCLEOTIDE SEQUENCE [LARGE SCALE GENOMIC DNA]</scope>
    <source>
        <strain evidence="4 5">DS3</strain>
    </source>
</reference>
<accession>A0A6N9HC57</accession>
<feature type="domain" description="Peptidase S9 prolyl oligopeptidase catalytic" evidence="3">
    <location>
        <begin position="445"/>
        <end position="657"/>
    </location>
</feature>
<dbReference type="SUPFAM" id="SSF53474">
    <property type="entry name" value="alpha/beta-Hydrolases"/>
    <property type="match status" value="1"/>
</dbReference>
<dbReference type="Pfam" id="PF00326">
    <property type="entry name" value="Peptidase_S9"/>
    <property type="match status" value="1"/>
</dbReference>
<name>A0A6N9HC57_9BURK</name>
<dbReference type="InterPro" id="IPR001375">
    <property type="entry name" value="Peptidase_S9_cat"/>
</dbReference>
<evidence type="ECO:0000256" key="1">
    <source>
        <dbReference type="ARBA" id="ARBA00022801"/>
    </source>
</evidence>
<dbReference type="Gene3D" id="3.40.50.1820">
    <property type="entry name" value="alpha/beta hydrolase"/>
    <property type="match status" value="1"/>
</dbReference>
<comment type="caution">
    <text evidence="4">The sequence shown here is derived from an EMBL/GenBank/DDBJ whole genome shotgun (WGS) entry which is preliminary data.</text>
</comment>
<dbReference type="GO" id="GO:0006508">
    <property type="term" value="P:proteolysis"/>
    <property type="evidence" value="ECO:0007669"/>
    <property type="project" value="InterPro"/>
</dbReference>
<evidence type="ECO:0000259" key="3">
    <source>
        <dbReference type="Pfam" id="PF00326"/>
    </source>
</evidence>
<sequence>MCFALVLTLGCSLAVAPAAHAAPGAPPAEAFFENPTFTGALLSPSGKYLAAKIAKKGGRSMLAVIDLATRTAQSVAYFEDTDINHVQWVNDQRLLFDTADLKAAQGEIEYGPGLFAVDRDGSKFRQLALRTGTPFALRADADKLLPWHTFMLDQSGAQDSDSVYVQDYQMSGLGNLHRINLLRLNTVSGRWQTVNAPGDAKGWLLDQAGEPRLAITLAEATVGIHLREGDSWRKLASFNNHQGGAQAMQVVGFGAGNTLYVSSARGGDLTALYRYDSASGKLGEQPIVKLPGYDFHGNLVIRDGKLLGVHYLRDGEGTVWLDPALQALQAEIDQRLPGLVNMIELPTDPQAENVLVRAFSDAQPAVYLVYNRRSKALDRIGETYPTINPALMGGQAQVTYAARDGLPVPAMLTLPRGSQGKKMPMVVLVHGGPYVRGSKWGWEPEVQFLASRGYVVLAPEFRGSTGFGSKHFRAGWKQWGLKMQDDIADAVKWAVAEGYADPQRVCIMGASYGGYATLMGLVNDSQLFQCGVNYVGVTDIQLLYRGHWWYSSDLSDEAKRYSMPDMVGDPVKDAEQFKATSPIEQAHRITRPLLLAYGGEDKRVPLVHGTRFRDAVRKGNQQVEWVEYPEEGHGWHNPKNRIDFWKRVENFLDKHIGAGAKTE</sequence>
<evidence type="ECO:0000313" key="4">
    <source>
        <dbReference type="EMBL" id="MYN00722.1"/>
    </source>
</evidence>
<dbReference type="InterPro" id="IPR029058">
    <property type="entry name" value="AB_hydrolase_fold"/>
</dbReference>
<gene>
    <name evidence="4" type="ORF">GTP41_01275</name>
</gene>
<dbReference type="GO" id="GO:0004252">
    <property type="term" value="F:serine-type endopeptidase activity"/>
    <property type="evidence" value="ECO:0007669"/>
    <property type="project" value="TreeGrafter"/>
</dbReference>
<dbReference type="SUPFAM" id="SSF82171">
    <property type="entry name" value="DPP6 N-terminal domain-like"/>
    <property type="match status" value="1"/>
</dbReference>
<dbReference type="PANTHER" id="PTHR42776:SF27">
    <property type="entry name" value="DIPEPTIDYL PEPTIDASE FAMILY MEMBER 6"/>
    <property type="match status" value="1"/>
</dbReference>
<evidence type="ECO:0000256" key="2">
    <source>
        <dbReference type="SAM" id="SignalP"/>
    </source>
</evidence>
<protein>
    <submittedName>
        <fullName evidence="4">Alpha/beta fold hydrolase</fullName>
    </submittedName>
</protein>